<name>A0AAW2N8F9_SESRA</name>
<reference evidence="3" key="1">
    <citation type="submission" date="2020-06" db="EMBL/GenBank/DDBJ databases">
        <authorList>
            <person name="Li T."/>
            <person name="Hu X."/>
            <person name="Zhang T."/>
            <person name="Song X."/>
            <person name="Zhang H."/>
            <person name="Dai N."/>
            <person name="Sheng W."/>
            <person name="Hou X."/>
            <person name="Wei L."/>
        </authorList>
    </citation>
    <scope>NUCLEOTIDE SEQUENCE</scope>
    <source>
        <strain evidence="3">G02</strain>
        <tissue evidence="3">Leaf</tissue>
    </source>
</reference>
<dbReference type="SMART" id="SM00271">
    <property type="entry name" value="DnaJ"/>
    <property type="match status" value="1"/>
</dbReference>
<reference evidence="3" key="2">
    <citation type="journal article" date="2024" name="Plant">
        <title>Genomic evolution and insights into agronomic trait innovations of Sesamum species.</title>
        <authorList>
            <person name="Miao H."/>
            <person name="Wang L."/>
            <person name="Qu L."/>
            <person name="Liu H."/>
            <person name="Sun Y."/>
            <person name="Le M."/>
            <person name="Wang Q."/>
            <person name="Wei S."/>
            <person name="Zheng Y."/>
            <person name="Lin W."/>
            <person name="Duan Y."/>
            <person name="Cao H."/>
            <person name="Xiong S."/>
            <person name="Wang X."/>
            <person name="Wei L."/>
            <person name="Li C."/>
            <person name="Ma Q."/>
            <person name="Ju M."/>
            <person name="Zhao R."/>
            <person name="Li G."/>
            <person name="Mu C."/>
            <person name="Tian Q."/>
            <person name="Mei H."/>
            <person name="Zhang T."/>
            <person name="Gao T."/>
            <person name="Zhang H."/>
        </authorList>
    </citation>
    <scope>NUCLEOTIDE SEQUENCE</scope>
    <source>
        <strain evidence="3">G02</strain>
    </source>
</reference>
<feature type="region of interest" description="Disordered" evidence="1">
    <location>
        <begin position="650"/>
        <end position="716"/>
    </location>
</feature>
<dbReference type="Pfam" id="PF13181">
    <property type="entry name" value="TPR_8"/>
    <property type="match status" value="1"/>
</dbReference>
<dbReference type="PANTHER" id="PTHR45181:SF8">
    <property type="entry name" value="HEAT SHOCK PROTEIN DNAJ WITH TETRATRICOPEPTIDE REPEAT-CONTAINING PROTEIN"/>
    <property type="match status" value="1"/>
</dbReference>
<dbReference type="PANTHER" id="PTHR45181">
    <property type="entry name" value="HEAT SHOCK PROTEIN DNAJ WITH TETRATRICOPEPTIDE REPEAT-CONTAINING PROTEIN"/>
    <property type="match status" value="1"/>
</dbReference>
<gene>
    <name evidence="3" type="ORF">Sradi_4487400</name>
</gene>
<dbReference type="SUPFAM" id="SSF48452">
    <property type="entry name" value="TPR-like"/>
    <property type="match status" value="2"/>
</dbReference>
<dbReference type="SUPFAM" id="SSF46565">
    <property type="entry name" value="Chaperone J-domain"/>
    <property type="match status" value="1"/>
</dbReference>
<accession>A0AAW2N8F9</accession>
<feature type="region of interest" description="Disordered" evidence="1">
    <location>
        <begin position="765"/>
        <end position="789"/>
    </location>
</feature>
<evidence type="ECO:0000259" key="2">
    <source>
        <dbReference type="PROSITE" id="PS50076"/>
    </source>
</evidence>
<feature type="region of interest" description="Disordered" evidence="1">
    <location>
        <begin position="319"/>
        <end position="345"/>
    </location>
</feature>
<feature type="domain" description="J" evidence="2">
    <location>
        <begin position="1187"/>
        <end position="1272"/>
    </location>
</feature>
<evidence type="ECO:0000313" key="3">
    <source>
        <dbReference type="EMBL" id="KAL0339706.1"/>
    </source>
</evidence>
<sequence>MSPPVTAPHPAYEIPKHDRHSTHNGKFCGSFNFSAGSTDAAGFDHSKFGAGKSNLSSRSRPRLTKIRRKQMVASQDGKSVKTDLGLNGLSDASEIKLDGKLGNLFAGNNENSGLNGSATTRDLNGNMENLGNGLSFGVGLSDSLSSLGLGNGKSLFGCSMNSSTSNFQSKEGDFWFASDGGRSNLDAQKEAGSFVFGACKAGSTTNSDPNKSGLPMDANFGSGQFVFGVNDSSEFGWNSNFRMEESRENLWPPKLHEYQKSDNVKFVFGSDKYESASSVKLDQKDLNQSGLHFHEFEKVNGKSFVFGASKNASAAINTDQHQGCDKNMGKSESGRDAGNTVPDMRGKVKLDTSGAFEKGFHPCFQFPFNWSDGNSQNFAFYPNNSDSKLGVDLANNPTGKIKDISSFTNSSNESAGIQIQFQNACLNGAFVFGGLKGKGGSNSGGSANLANDMNQLNKVKAEDCNDFGQDNCDTGSDINTKFQNSSISGASFQKDWAFSLSDEMRGLNIHGSEVDADKTANLSSNFSVDTKNVFVFGRDQKSSFIKENSPIKMSEKTPDVSHLSHNYSESNRTSSSFFSSVGIGIQLQDGFCEVPSTTKDEKGSIGFTGKLAGLDSSDAGYTTPNVSFAFPNYNLFPGVDKKLDNATIKSLGSKRSKKRNGKVRQKTMVQKLFGQDSPSKEGSSELNHNSPGCGSPMDFSPYQDTTADAPDADNGTGVKAEFVANENDIPEHCEKSHDDKSNSNLSPLTGQDGLLAVRRQYKKKYKLKSGPNHRVQGNNNSDKENANLDQKGLPLMKGNQAYHAGKLSKAEEFYSTGISSFPHVSTVGYTIKPLLLCYSNRAATRMSLGRMREAIGDCTKAAELDPNFLKVALRAGNCYLVLGEVEDAIQCYTKCLTLGIGVCLDRRVTIEAADGMQKAKRVAEYMHQAAELLQEGTEDGANSALASIAEALSISRYSERLLEMKGQALCILRMYDEVIQLCEQTLDIAKKNFGTDNLDDSSCKSSHVKLWRWKLQIKSHYHMGKLDLALDLIEKQEKLPISSKFGDVTEESTIALAATIRELLSLKKSGNEAFNSGRYTEAIENYTAAISKSFESRPFMAICFCNRAAYQSVSQIVDAIADCSLAIALDENYQKRLISLLESQSQTNTQEYNSQSRSGGGSVRDLRKARRRLSLIEEKAKKETPLDLYLILGVKASDTESEIKKAYRKAALRHHPDKAGQVLVRSDIGDDGAFWKEVGEKIHKDADRLFKIIGERMLCFLIPPRYIQASEV</sequence>
<feature type="region of interest" description="Disordered" evidence="1">
    <location>
        <begin position="1"/>
        <end position="20"/>
    </location>
</feature>
<feature type="compositionally biased region" description="Basic and acidic residues" evidence="1">
    <location>
        <begin position="322"/>
        <end position="335"/>
    </location>
</feature>
<feature type="region of interest" description="Disordered" evidence="1">
    <location>
        <begin position="731"/>
        <end position="753"/>
    </location>
</feature>
<feature type="compositionally biased region" description="Basic residues" evidence="1">
    <location>
        <begin position="652"/>
        <end position="665"/>
    </location>
</feature>
<dbReference type="Gene3D" id="1.25.40.10">
    <property type="entry name" value="Tetratricopeptide repeat domain"/>
    <property type="match status" value="2"/>
</dbReference>
<feature type="compositionally biased region" description="Basic and acidic residues" evidence="1">
    <location>
        <begin position="731"/>
        <end position="741"/>
    </location>
</feature>
<dbReference type="Gene3D" id="1.10.287.110">
    <property type="entry name" value="DnaJ domain"/>
    <property type="match status" value="1"/>
</dbReference>
<protein>
    <submittedName>
        <fullName evidence="3">DnaJsubfamily C member 7</fullName>
    </submittedName>
</protein>
<dbReference type="Pfam" id="PF00226">
    <property type="entry name" value="DnaJ"/>
    <property type="match status" value="1"/>
</dbReference>
<dbReference type="PROSITE" id="PS50076">
    <property type="entry name" value="DNAJ_2"/>
    <property type="match status" value="1"/>
</dbReference>
<dbReference type="EMBL" id="JACGWJ010000020">
    <property type="protein sequence ID" value="KAL0339706.1"/>
    <property type="molecule type" value="Genomic_DNA"/>
</dbReference>
<evidence type="ECO:0000256" key="1">
    <source>
        <dbReference type="SAM" id="MobiDB-lite"/>
    </source>
</evidence>
<dbReference type="PRINTS" id="PR00625">
    <property type="entry name" value="JDOMAIN"/>
</dbReference>
<dbReference type="InterPro" id="IPR019734">
    <property type="entry name" value="TPR_rpt"/>
</dbReference>
<proteinExistence type="predicted"/>
<dbReference type="InterPro" id="IPR011990">
    <property type="entry name" value="TPR-like_helical_dom_sf"/>
</dbReference>
<dbReference type="InterPro" id="IPR036869">
    <property type="entry name" value="J_dom_sf"/>
</dbReference>
<dbReference type="CDD" id="cd06257">
    <property type="entry name" value="DnaJ"/>
    <property type="match status" value="1"/>
</dbReference>
<dbReference type="SMART" id="SM00028">
    <property type="entry name" value="TPR"/>
    <property type="match status" value="5"/>
</dbReference>
<organism evidence="3">
    <name type="scientific">Sesamum radiatum</name>
    <name type="common">Black benniseed</name>
    <dbReference type="NCBI Taxonomy" id="300843"/>
    <lineage>
        <taxon>Eukaryota</taxon>
        <taxon>Viridiplantae</taxon>
        <taxon>Streptophyta</taxon>
        <taxon>Embryophyta</taxon>
        <taxon>Tracheophyta</taxon>
        <taxon>Spermatophyta</taxon>
        <taxon>Magnoliopsida</taxon>
        <taxon>eudicotyledons</taxon>
        <taxon>Gunneridae</taxon>
        <taxon>Pentapetalae</taxon>
        <taxon>asterids</taxon>
        <taxon>lamiids</taxon>
        <taxon>Lamiales</taxon>
        <taxon>Pedaliaceae</taxon>
        <taxon>Sesamum</taxon>
    </lineage>
</organism>
<dbReference type="AlphaFoldDB" id="A0AAW2N8F9"/>
<comment type="caution">
    <text evidence="3">The sequence shown here is derived from an EMBL/GenBank/DDBJ whole genome shotgun (WGS) entry which is preliminary data.</text>
</comment>
<dbReference type="InterPro" id="IPR001623">
    <property type="entry name" value="DnaJ_domain"/>
</dbReference>